<evidence type="ECO:0000259" key="1">
    <source>
        <dbReference type="Pfam" id="PF13192"/>
    </source>
</evidence>
<dbReference type="AlphaFoldDB" id="A0A2M9A7N1"/>
<dbReference type="NCBIfam" id="TIGR00412">
    <property type="entry name" value="redox_disulf_2"/>
    <property type="match status" value="1"/>
</dbReference>
<dbReference type="InterPro" id="IPR012336">
    <property type="entry name" value="Thioredoxin-like_fold"/>
</dbReference>
<comment type="caution">
    <text evidence="2">The sequence shown here is derived from an EMBL/GenBank/DDBJ whole genome shotgun (WGS) entry which is preliminary data.</text>
</comment>
<dbReference type="Gene3D" id="3.40.30.10">
    <property type="entry name" value="Glutaredoxin"/>
    <property type="match status" value="1"/>
</dbReference>
<protein>
    <submittedName>
        <fullName evidence="2">Thioredoxin-like protein</fullName>
    </submittedName>
</protein>
<dbReference type="SUPFAM" id="SSF52833">
    <property type="entry name" value="Thioredoxin-like"/>
    <property type="match status" value="1"/>
</dbReference>
<name>A0A2M9A7N1_9BACT</name>
<dbReference type="Pfam" id="PF13192">
    <property type="entry name" value="Thioredoxin_3"/>
    <property type="match status" value="1"/>
</dbReference>
<dbReference type="EMBL" id="PGEX01000001">
    <property type="protein sequence ID" value="PJJ41725.1"/>
    <property type="molecule type" value="Genomic_DNA"/>
</dbReference>
<dbReference type="InterPro" id="IPR005243">
    <property type="entry name" value="THIRX-like_proc"/>
</dbReference>
<dbReference type="PANTHER" id="PTHR36450">
    <property type="entry name" value="THIOREDOXIN"/>
    <property type="match status" value="1"/>
</dbReference>
<keyword evidence="3" id="KW-1185">Reference proteome</keyword>
<dbReference type="OrthoDB" id="9800630at2"/>
<gene>
    <name evidence="2" type="ORF">BGX16_1719</name>
</gene>
<organism evidence="2 3">
    <name type="scientific">Hallerella succinigenes</name>
    <dbReference type="NCBI Taxonomy" id="1896222"/>
    <lineage>
        <taxon>Bacteria</taxon>
        <taxon>Pseudomonadati</taxon>
        <taxon>Fibrobacterota</taxon>
        <taxon>Fibrobacteria</taxon>
        <taxon>Fibrobacterales</taxon>
        <taxon>Fibrobacteraceae</taxon>
        <taxon>Hallerella</taxon>
    </lineage>
</organism>
<dbReference type="Proteomes" id="UP000231134">
    <property type="component" value="Unassembled WGS sequence"/>
</dbReference>
<feature type="domain" description="Thioredoxin-like fold" evidence="1">
    <location>
        <begin position="3"/>
        <end position="76"/>
    </location>
</feature>
<reference evidence="2 3" key="1">
    <citation type="submission" date="2017-11" db="EMBL/GenBank/DDBJ databases">
        <title>Animal gut microbial communities from fecal samples from Wisconsin, USA.</title>
        <authorList>
            <person name="Neumann A."/>
        </authorList>
    </citation>
    <scope>NUCLEOTIDE SEQUENCE [LARGE SCALE GENOMIC DNA]</scope>
    <source>
        <strain evidence="2 3">UWS3</strain>
    </source>
</reference>
<accession>A0A2M9A7N1</accession>
<sequence length="79" mass="8738">MKNIKILMSRCGCNIAFAESVEKIVKESGLEASVSRIDDVVQMLPYNVMTLPALVVDERLVSTGKISEDKIKELIKGEI</sequence>
<proteinExistence type="predicted"/>
<dbReference type="PANTHER" id="PTHR36450:SF1">
    <property type="entry name" value="THIOREDOXIN"/>
    <property type="match status" value="1"/>
</dbReference>
<evidence type="ECO:0000313" key="2">
    <source>
        <dbReference type="EMBL" id="PJJ41725.1"/>
    </source>
</evidence>
<evidence type="ECO:0000313" key="3">
    <source>
        <dbReference type="Proteomes" id="UP000231134"/>
    </source>
</evidence>
<dbReference type="InterPro" id="IPR036249">
    <property type="entry name" value="Thioredoxin-like_sf"/>
</dbReference>
<dbReference type="RefSeq" id="WP_157797946.1">
    <property type="nucleotide sequence ID" value="NZ_PGEX01000001.1"/>
</dbReference>